<dbReference type="Pfam" id="PF25168">
    <property type="entry name" value="Beta-prop_WDR36-Utp21_2nd"/>
    <property type="match status" value="1"/>
</dbReference>
<dbReference type="Gene3D" id="2.130.10.10">
    <property type="entry name" value="YVTN repeat-like/Quinoprotein amine dehydrogenase"/>
    <property type="match status" value="2"/>
</dbReference>
<feature type="repeat" description="WD" evidence="3">
    <location>
        <begin position="488"/>
        <end position="529"/>
    </location>
</feature>
<feature type="domain" description="WDR36/Utp21 C-terminal" evidence="4">
    <location>
        <begin position="725"/>
        <end position="930"/>
    </location>
</feature>
<accession>A0A7E4UZN6</accession>
<dbReference type="InterPro" id="IPR019775">
    <property type="entry name" value="WD40_repeat_CS"/>
</dbReference>
<evidence type="ECO:0000313" key="6">
    <source>
        <dbReference type="Proteomes" id="UP000492821"/>
    </source>
</evidence>
<dbReference type="InterPro" id="IPR007319">
    <property type="entry name" value="WDR36/Utp21_C"/>
</dbReference>
<dbReference type="SUPFAM" id="SSF50978">
    <property type="entry name" value="WD40 repeat-like"/>
    <property type="match status" value="1"/>
</dbReference>
<keyword evidence="1 3" id="KW-0853">WD repeat</keyword>
<dbReference type="GO" id="GO:0032040">
    <property type="term" value="C:small-subunit processome"/>
    <property type="evidence" value="ECO:0007669"/>
    <property type="project" value="InterPro"/>
</dbReference>
<organism evidence="6 7">
    <name type="scientific">Panagrellus redivivus</name>
    <name type="common">Microworm</name>
    <dbReference type="NCBI Taxonomy" id="6233"/>
    <lineage>
        <taxon>Eukaryota</taxon>
        <taxon>Metazoa</taxon>
        <taxon>Ecdysozoa</taxon>
        <taxon>Nematoda</taxon>
        <taxon>Chromadorea</taxon>
        <taxon>Rhabditida</taxon>
        <taxon>Tylenchina</taxon>
        <taxon>Panagrolaimomorpha</taxon>
        <taxon>Panagrolaimoidea</taxon>
        <taxon>Panagrolaimidae</taxon>
        <taxon>Panagrellus</taxon>
    </lineage>
</organism>
<dbReference type="PROSITE" id="PS50082">
    <property type="entry name" value="WD_REPEATS_2"/>
    <property type="match status" value="2"/>
</dbReference>
<feature type="repeat" description="WD" evidence="3">
    <location>
        <begin position="581"/>
        <end position="615"/>
    </location>
</feature>
<reference evidence="7" key="2">
    <citation type="submission" date="2020-10" db="UniProtKB">
        <authorList>
            <consortium name="WormBaseParasite"/>
        </authorList>
    </citation>
    <scope>IDENTIFICATION</scope>
</reference>
<evidence type="ECO:0000313" key="7">
    <source>
        <dbReference type="WBParaSite" id="Pan_g14747.t1"/>
    </source>
</evidence>
<name>A0A7E4UZN6_PANRE</name>
<dbReference type="InterPro" id="IPR015943">
    <property type="entry name" value="WD40/YVTN_repeat-like_dom_sf"/>
</dbReference>
<evidence type="ECO:0000256" key="1">
    <source>
        <dbReference type="ARBA" id="ARBA00022574"/>
    </source>
</evidence>
<evidence type="ECO:0000256" key="3">
    <source>
        <dbReference type="PROSITE-ProRule" id="PRU00221"/>
    </source>
</evidence>
<dbReference type="PROSITE" id="PS00678">
    <property type="entry name" value="WD_REPEATS_1"/>
    <property type="match status" value="1"/>
</dbReference>
<dbReference type="SMART" id="SM00320">
    <property type="entry name" value="WD40"/>
    <property type="match status" value="7"/>
</dbReference>
<dbReference type="Proteomes" id="UP000492821">
    <property type="component" value="Unassembled WGS sequence"/>
</dbReference>
<dbReference type="InterPro" id="IPR001680">
    <property type="entry name" value="WD40_rpt"/>
</dbReference>
<evidence type="ECO:0000256" key="2">
    <source>
        <dbReference type="ARBA" id="ARBA00022737"/>
    </source>
</evidence>
<evidence type="ECO:0000259" key="5">
    <source>
        <dbReference type="Pfam" id="PF25171"/>
    </source>
</evidence>
<reference evidence="6" key="1">
    <citation type="journal article" date="2013" name="Genetics">
        <title>The draft genome and transcriptome of Panagrellus redivivus are shaped by the harsh demands of a free-living lifestyle.</title>
        <authorList>
            <person name="Srinivasan J."/>
            <person name="Dillman A.R."/>
            <person name="Macchietto M.G."/>
            <person name="Heikkinen L."/>
            <person name="Lakso M."/>
            <person name="Fracchia K.M."/>
            <person name="Antoshechkin I."/>
            <person name="Mortazavi A."/>
            <person name="Wong G."/>
            <person name="Sternberg P.W."/>
        </authorList>
    </citation>
    <scope>NUCLEOTIDE SEQUENCE [LARGE SCALE GENOMIC DNA]</scope>
    <source>
        <strain evidence="6">MT8872</strain>
    </source>
</reference>
<dbReference type="Pfam" id="PF25171">
    <property type="entry name" value="Beta-prop_WDR36-Utp21_1st"/>
    <property type="match status" value="1"/>
</dbReference>
<keyword evidence="2" id="KW-0677">Repeat</keyword>
<dbReference type="Pfam" id="PF04192">
    <property type="entry name" value="Utp21"/>
    <property type="match status" value="1"/>
</dbReference>
<dbReference type="PANTHER" id="PTHR22840:SF12">
    <property type="entry name" value="WD REPEAT-CONTAINING PROTEIN 36"/>
    <property type="match status" value="1"/>
</dbReference>
<proteinExistence type="predicted"/>
<protein>
    <submittedName>
        <fullName evidence="7">Utp21 domain-containing protein</fullName>
    </submittedName>
</protein>
<dbReference type="GO" id="GO:0006364">
    <property type="term" value="P:rRNA processing"/>
    <property type="evidence" value="ECO:0007669"/>
    <property type="project" value="InterPro"/>
</dbReference>
<dbReference type="PROSITE" id="PS50294">
    <property type="entry name" value="WD_REPEATS_REGION"/>
    <property type="match status" value="1"/>
</dbReference>
<dbReference type="InterPro" id="IPR059157">
    <property type="entry name" value="WDR36-Utp21_N"/>
</dbReference>
<evidence type="ECO:0000259" key="4">
    <source>
        <dbReference type="Pfam" id="PF04192"/>
    </source>
</evidence>
<dbReference type="WBParaSite" id="Pan_g14747.t1">
    <property type="protein sequence ID" value="Pan_g14747.t1"/>
    <property type="gene ID" value="Pan_g14747"/>
</dbReference>
<dbReference type="GO" id="GO:0034388">
    <property type="term" value="C:Pwp2p-containing subcomplex of 90S preribosome"/>
    <property type="evidence" value="ECO:0007669"/>
    <property type="project" value="TreeGrafter"/>
</dbReference>
<sequence>MNQKPSNLFTPYKALGLVCSEIPPTYQSVLKQKRLGDVNAAIGNVFVTYRMQPFRRYLVSDALPKPITVLTKDKAFVFAAFGAKIGVFKNNQKLVKVIALEHDVKLMLSFVDILVVVDVENTIRVIDVQEGAELLEIPSPEDFDVKVVMHPATYLNKIVLGGANGEMRLVNIKTGKLVYEFSPRPNYESPITVIEQSTAVDVVAIGHENGRIQLMNLKTGKPICSYKQDGAITAIAFRTDGIDSMATANSEGDIAIWDLEEKILVGQKVGVHEGRITSLYFLRGLSFLISSGVDNKMINWALEEEQCLPVVHTEIAGHGEGVTSLAFFDENALISTSLDGYVRSYNLIRDDVMQNFGKAREVKKSELSSDRFIDVALEPVVDLDVCGAKQAAWDDVICRHKDSVLVSTWSTRRKTKGTHLLYHQRFAKNPNYTATVATSVCLSACGNFAFIGYSSGHIDMFNVQSGQFRGTFARILKGSNVAPDSDDARAHEHPVRALVADLTTKQLISGGSDGLVLFWNIQPNRKCYMKCNLPAGVVKFQLNRFNSLLAVAVDQGALAIVDTLTGKIVRKWLKAHSNALVTALEYSRDSRWLVSGDDHGSIKVWDISTSLLLDFMRCPSPIVALAFNPGGQFLASAHEGERAVFVWANMPMFVDEIDIRASSEDSENSVMVHLPGIAAPSVFEYDSEDEDAPKPTFVDGGDEEDEVADAMDAEEDITGLDYRESDDLYSFSGLPPARWANLADLDAIKERNKPIEPPKKPKHAPFFLPTTETLEGVEFFKENTGDPSERERAIAAKRKMLELETPFLAELNAAHNQRQYLALFAKLKNMSLTAIDFQLRSIPQDSLAHFLVLLSVAFSSRKDLDLVQSYLNAFVRIHRSELWGGKEDTEEDLTGELTVAIQCVRERFDDGLKQLKLEVGENMAILQWIKSAIVSVI</sequence>
<feature type="domain" description="WDR36/Utp21 N-terminal" evidence="5">
    <location>
        <begin position="40"/>
        <end position="302"/>
    </location>
</feature>
<dbReference type="AlphaFoldDB" id="A0A7E4UZN6"/>
<dbReference type="InterPro" id="IPR036322">
    <property type="entry name" value="WD40_repeat_dom_sf"/>
</dbReference>
<dbReference type="PANTHER" id="PTHR22840">
    <property type="entry name" value="WD REPEAT-CONTAINING PROTEIN 36"/>
    <property type="match status" value="1"/>
</dbReference>
<keyword evidence="6" id="KW-1185">Reference proteome</keyword>